<dbReference type="EMBL" id="JALBUR010000014">
    <property type="protein sequence ID" value="MDX8419773.1"/>
    <property type="molecule type" value="Genomic_DNA"/>
</dbReference>
<dbReference type="SMART" id="SM00228">
    <property type="entry name" value="PDZ"/>
    <property type="match status" value="1"/>
</dbReference>
<keyword evidence="6" id="KW-1185">Reference proteome</keyword>
<evidence type="ECO:0000313" key="6">
    <source>
        <dbReference type="Proteomes" id="UP001286174"/>
    </source>
</evidence>
<dbReference type="InterPro" id="IPR036034">
    <property type="entry name" value="PDZ_sf"/>
</dbReference>
<comment type="caution">
    <text evidence="5">The sequence shown here is derived from an EMBL/GenBank/DDBJ whole genome shotgun (WGS) entry which is preliminary data.</text>
</comment>
<keyword evidence="2 5" id="KW-0645">Protease</keyword>
<organism evidence="5 6">
    <name type="scientific">Grylomicrobium aquisgranensis</name>
    <dbReference type="NCBI Taxonomy" id="2926318"/>
    <lineage>
        <taxon>Bacteria</taxon>
        <taxon>Bacillati</taxon>
        <taxon>Bacillota</taxon>
        <taxon>Erysipelotrichia</taxon>
        <taxon>Erysipelotrichales</taxon>
        <taxon>Erysipelotrichaceae</taxon>
        <taxon>Grylomicrobium</taxon>
    </lineage>
</organism>
<dbReference type="PANTHER" id="PTHR22939">
    <property type="entry name" value="SERINE PROTEASE FAMILY S1C HTRA-RELATED"/>
    <property type="match status" value="1"/>
</dbReference>
<sequence>MKKWITGLFIVLLAWNAGLTYVLTRKTTSEKKDTAQEQSEYTLTDYTSDLSAMVANVRASVVQVISSTRGSGVIFGSDEGNAYIVTCKSIVNDNDAASVYFDSGTEIDGTVIGRDDGTGIAVIKVPVSFAVTVFTKGDSDSVSAGEYVSSLSGRNPDTGRMGVAFGTASDAGMGRVTSSTLWHAQLIETDIRLANSAIGGPLCDGGGALLGMMLDSVENGETSRSYAIGVSDVQKAYDEILKDGSVSRGCLPITGINLSDLRQYQKNERGLNLDSSKGILVNSAGGSAQDILQTNDVITAVNGTRTDNLKELRSVLYDCASGQELSLTIIRDGSQMDVSVIAE</sequence>
<dbReference type="Proteomes" id="UP001286174">
    <property type="component" value="Unassembled WGS sequence"/>
</dbReference>
<dbReference type="AlphaFoldDB" id="A0AB35U2S3"/>
<dbReference type="GO" id="GO:0006515">
    <property type="term" value="P:protein quality control for misfolded or incompletely synthesized proteins"/>
    <property type="evidence" value="ECO:0007669"/>
    <property type="project" value="TreeGrafter"/>
</dbReference>
<evidence type="ECO:0000256" key="3">
    <source>
        <dbReference type="ARBA" id="ARBA00022801"/>
    </source>
</evidence>
<keyword evidence="3" id="KW-0378">Hydrolase</keyword>
<evidence type="ECO:0000256" key="1">
    <source>
        <dbReference type="ARBA" id="ARBA00010541"/>
    </source>
</evidence>
<dbReference type="Gene3D" id="2.40.10.120">
    <property type="match status" value="1"/>
</dbReference>
<reference evidence="5 6" key="1">
    <citation type="submission" date="2022-03" db="EMBL/GenBank/DDBJ databases">
        <title>Novel taxa within the pig intestine.</title>
        <authorList>
            <person name="Wylensek D."/>
            <person name="Bishof K."/>
            <person name="Afrizal A."/>
            <person name="Clavel T."/>
        </authorList>
    </citation>
    <scope>NUCLEOTIDE SEQUENCE [LARGE SCALE GENOMIC DNA]</scope>
    <source>
        <strain evidence="5 6">CLA-KB-P133</strain>
    </source>
</reference>
<dbReference type="PANTHER" id="PTHR22939:SF129">
    <property type="entry name" value="SERINE PROTEASE HTRA2, MITOCHONDRIAL"/>
    <property type="match status" value="1"/>
</dbReference>
<dbReference type="Gene3D" id="2.30.42.10">
    <property type="match status" value="1"/>
</dbReference>
<dbReference type="RefSeq" id="WP_370596081.1">
    <property type="nucleotide sequence ID" value="NZ_JALBUR010000014.1"/>
</dbReference>
<dbReference type="Pfam" id="PF13180">
    <property type="entry name" value="PDZ_2"/>
    <property type="match status" value="1"/>
</dbReference>
<feature type="domain" description="PDZ" evidence="4">
    <location>
        <begin position="267"/>
        <end position="333"/>
    </location>
</feature>
<name>A0AB35U2S3_9FIRM</name>
<dbReference type="GO" id="GO:0004252">
    <property type="term" value="F:serine-type endopeptidase activity"/>
    <property type="evidence" value="ECO:0007669"/>
    <property type="project" value="InterPro"/>
</dbReference>
<dbReference type="SUPFAM" id="SSF50156">
    <property type="entry name" value="PDZ domain-like"/>
    <property type="match status" value="1"/>
</dbReference>
<dbReference type="InterPro" id="IPR009003">
    <property type="entry name" value="Peptidase_S1_PA"/>
</dbReference>
<proteinExistence type="inferred from homology"/>
<evidence type="ECO:0000256" key="2">
    <source>
        <dbReference type="ARBA" id="ARBA00022670"/>
    </source>
</evidence>
<accession>A0AB35U2S3</accession>
<dbReference type="GO" id="GO:0042597">
    <property type="term" value="C:periplasmic space"/>
    <property type="evidence" value="ECO:0007669"/>
    <property type="project" value="TreeGrafter"/>
</dbReference>
<comment type="similarity">
    <text evidence="1">Belongs to the peptidase S1C family.</text>
</comment>
<evidence type="ECO:0000259" key="4">
    <source>
        <dbReference type="SMART" id="SM00228"/>
    </source>
</evidence>
<dbReference type="SUPFAM" id="SSF50494">
    <property type="entry name" value="Trypsin-like serine proteases"/>
    <property type="match status" value="1"/>
</dbReference>
<dbReference type="InterPro" id="IPR001478">
    <property type="entry name" value="PDZ"/>
</dbReference>
<dbReference type="PRINTS" id="PR00834">
    <property type="entry name" value="PROTEASES2C"/>
</dbReference>
<evidence type="ECO:0000313" key="5">
    <source>
        <dbReference type="EMBL" id="MDX8419773.1"/>
    </source>
</evidence>
<dbReference type="InterPro" id="IPR001940">
    <property type="entry name" value="Peptidase_S1C"/>
</dbReference>
<dbReference type="Pfam" id="PF13365">
    <property type="entry name" value="Trypsin_2"/>
    <property type="match status" value="1"/>
</dbReference>
<gene>
    <name evidence="5" type="ORF">MOZ60_06655</name>
</gene>
<protein>
    <submittedName>
        <fullName evidence="5">S1C family serine protease</fullName>
    </submittedName>
</protein>